<dbReference type="Pfam" id="PF11852">
    <property type="entry name" value="Pullul_strch_C"/>
    <property type="match status" value="1"/>
</dbReference>
<dbReference type="InterPro" id="IPR011839">
    <property type="entry name" value="Pullul_strch"/>
</dbReference>
<dbReference type="PANTHER" id="PTHR43002">
    <property type="entry name" value="GLYCOGEN DEBRANCHING ENZYME"/>
    <property type="match status" value="1"/>
</dbReference>
<accession>A0A371NXE8</accession>
<dbReference type="Pfam" id="PF22058">
    <property type="entry name" value="X25_BaPul_like"/>
    <property type="match status" value="3"/>
</dbReference>
<dbReference type="SUPFAM" id="SSF51445">
    <property type="entry name" value="(Trans)glycosidases"/>
    <property type="match status" value="2"/>
</dbReference>
<feature type="domain" description="Glycosyl hydrolase family 13 catalytic" evidence="4">
    <location>
        <begin position="163"/>
        <end position="615"/>
    </location>
</feature>
<dbReference type="Pfam" id="PF17967">
    <property type="entry name" value="Pullulanase_N2"/>
    <property type="match status" value="1"/>
</dbReference>
<dbReference type="InterPro" id="IPR006047">
    <property type="entry name" value="GH13_cat_dom"/>
</dbReference>
<sequence length="1911" mass="203227">MTLSSRAARILAASALGALAATALVALPPAPASAADRTFALVGSLQSELGCAEDWQPACEATELAATEDPNVFATEFTVPGGTWEYKVAVNDSWDEAYGLNGGGDNIPLVLEGDSRVRVVFDDAQHRVGLELLSTRGAYDEATDAALAQKPVREAGADNTFYFVMTDRFANGDTANDRGGLDGDRLATGFDPTDKGFYQGGDIQGLRDRLDYIAGLGTTAIWLTPSFLNRPVQGEGANASAGYHGYWITDFTKIDPHLGTNEELAALIDEAHAKGIKVFFDIITNHTADVIDYEQKTYSYVEQKDKPYRDAAGEAFDPADYAGTDGFPTLDRATSFPYTPVIAASDADLKVPSWLNDPTLYHNRGNSTWSGESVTYGDFDGLDDIMTENPKVVDGFVDVYKPWVDMGIDGFRIDTVKHVNFEFWQKWTTAIKEHAKSIGNDDFFTFGEVYDADPVKLSPYVRDTDMSSVLDFTFQSQATSFAAGNSAKGLSALFAGDDYYTTPYSSASALPTFLGNHDMGRIGSFLRNTDAPLQRDELAQSLMFLTRGQPVVYYGDEQGFAGPGGDKDARQTLFATQVAEYANQPLVDGTNAGSVDRYSTDTALYTRIAALAKLRAANPALQDGAQVERYADSGAGVYAFSRVDRDEKIEHLVAVNNTKAAKTVTVPTLTASGAFSPLYGTDAAVTAAADGTAKITVPALGAIVLRADRKVTTAAESTIAVAAPAAGAGISGTSPVSATVPDAWSETSFAWRVAGGEWHELGTAEDTTPRVFHDTRGLKKGTLVEYRAISTDAEGRRVAASSYASVGNAVNLVEAPEPENPIELVTVPGSHNSEMGCAGDWQPGCEQAKLTLAAGGVYTGTFDLPAGDYEYKVALNGSWDVNYGVGGVKDGPNATYHHTGGKVTFYWDPRTHQLTSSADGPIITVPGSFQKAAGCPGDWAPDCLATMMFDSDKDGVYEYTTSAIPTGAYEAKVAHGLSWDENYGVDGAPGGANYSFSATDGKQVTFRYTLATHVLEIVAADPPLAGTGESRAQWIDAQTVAWPRTLLGTDAASALSWTLENAADAGLAVTDGTVTGGSDPVELTLGELTKEQIARFPALGGDKYLALKVGDLGRDRLHELLTGQLAVAQRAGDTLTAFTGAQVPGVLDDLYATAGATKALGVTWQGSRPTFALWAPTAQSAALQVFGTDGKATEFEASFDAASGVWTVAKPKIGDDPVKQGAEYRWLLSVYAPTTGKIEQNSVTDPYSVALTTNSARSVAIDLDDRKWAPKAWTKTPSPKVDRAVDRAIYELHVRDFSIGDTTVPASERGTYKAFTRDSAGTKQLRQLAAAGINTVHLLPTFDIATIEERRSAQKTPDCDLASLPADSDQQQACTSAVASEDGFNWGYDPYHYQAPEGSYATDAEGGARVSEFREMVGALHADGLQVVLDQVYNHTAEAGQGQRSVLDRIVPGYYQRLNAAGAVETSTCCQNVATEHEMAQKLMVDSIVLWASQYRVDGFRFDLMGHHSKQNMLAVRAALDELTLKKDGVDGKAIYLYGEGWNFGEVADNALFEQATQGQLGGTGIGTFSDRLRDAVHGGSPVDGGSTFTQGFGTGLGTDPNGRPGTASPADQLADLAHQTDLVKLGLAGNLRDFTLTSSTGDLVRGDQLDYRGAPAGYADQPDEVITYVDAHDNQTLYDLSVMKLPVGTPMADRVRMNTLQLATVAFAQTPAFWHAGTELLRSKSLDRNSYDSGDWFNRIDWTGKQSTFGAGLPPAADNEDKWAVMAPLLADPALKPGASDIAAAEGAALDLLRVRQSVPLLRLGSADLIEKKVSFPASGKDAAPGLIAMLIDDTVGKDVDRKLDGALVVFNSSPAAITQPLDGLSGRAFTLNAVQAKGADAVAATASWDPSTGTVTIPARTAVVFVEKH</sequence>
<dbReference type="SMART" id="SM00642">
    <property type="entry name" value="Aamy"/>
    <property type="match status" value="1"/>
</dbReference>
<dbReference type="SUPFAM" id="SSF51011">
    <property type="entry name" value="Glycosyl hydrolase domain"/>
    <property type="match status" value="2"/>
</dbReference>
<dbReference type="SUPFAM" id="SSF81296">
    <property type="entry name" value="E set domains"/>
    <property type="match status" value="2"/>
</dbReference>
<reference evidence="5 6" key="1">
    <citation type="submission" date="2018-08" db="EMBL/GenBank/DDBJ databases">
        <title>Isolation, diversity and antifungal activity of Actinobacteria from cow dung.</title>
        <authorList>
            <person name="Ling L."/>
        </authorList>
    </citation>
    <scope>NUCLEOTIDE SEQUENCE [LARGE SCALE GENOMIC DNA]</scope>
    <source>
        <strain evidence="5 6">NEAU-LLE</strain>
    </source>
</reference>
<dbReference type="Proteomes" id="UP000262172">
    <property type="component" value="Unassembled WGS sequence"/>
</dbReference>
<dbReference type="GO" id="GO:0051060">
    <property type="term" value="F:pullulanase activity"/>
    <property type="evidence" value="ECO:0007669"/>
    <property type="project" value="InterPro"/>
</dbReference>
<dbReference type="InterPro" id="IPR054409">
    <property type="entry name" value="X25_BaPul-like"/>
</dbReference>
<evidence type="ECO:0000256" key="1">
    <source>
        <dbReference type="ARBA" id="ARBA00008061"/>
    </source>
</evidence>
<evidence type="ECO:0000256" key="3">
    <source>
        <dbReference type="SAM" id="SignalP"/>
    </source>
</evidence>
<comment type="caution">
    <text evidence="5">The sequence shown here is derived from an EMBL/GenBank/DDBJ whole genome shotgun (WGS) entry which is preliminary data.</text>
</comment>
<dbReference type="Gene3D" id="3.20.20.80">
    <property type="entry name" value="Glycosidases"/>
    <property type="match status" value="2"/>
</dbReference>
<dbReference type="Gene3D" id="2.60.40.10">
    <property type="entry name" value="Immunoglobulins"/>
    <property type="match status" value="4"/>
</dbReference>
<dbReference type="Pfam" id="PF02922">
    <property type="entry name" value="CBM_48"/>
    <property type="match status" value="1"/>
</dbReference>
<organism evidence="5 6">
    <name type="scientific">Microbacterium bovistercoris</name>
    <dbReference type="NCBI Taxonomy" id="2293570"/>
    <lineage>
        <taxon>Bacteria</taxon>
        <taxon>Bacillati</taxon>
        <taxon>Actinomycetota</taxon>
        <taxon>Actinomycetes</taxon>
        <taxon>Micrococcales</taxon>
        <taxon>Microbacteriaceae</taxon>
        <taxon>Microbacterium</taxon>
    </lineage>
</organism>
<dbReference type="EMBL" id="QUAB01000015">
    <property type="protein sequence ID" value="REJ07709.1"/>
    <property type="molecule type" value="Genomic_DNA"/>
</dbReference>
<dbReference type="CDD" id="cd12962">
    <property type="entry name" value="X25_BaPul_like"/>
    <property type="match status" value="3"/>
</dbReference>
<dbReference type="InterPro" id="IPR024561">
    <property type="entry name" value="Pullul_strch_C"/>
</dbReference>
<keyword evidence="6" id="KW-1185">Reference proteome</keyword>
<protein>
    <submittedName>
        <fullName evidence="5">Pullulanase-type alpha-1,6-glucosidase</fullName>
    </submittedName>
</protein>
<dbReference type="InterPro" id="IPR013783">
    <property type="entry name" value="Ig-like_fold"/>
</dbReference>
<comment type="similarity">
    <text evidence="1">Belongs to the glycosyl hydrolase 13 family.</text>
</comment>
<dbReference type="Gene3D" id="2.60.40.1130">
    <property type="entry name" value="Rab geranylgeranyltransferase alpha-subunit, insert domain"/>
    <property type="match status" value="1"/>
</dbReference>
<feature type="signal peptide" evidence="3">
    <location>
        <begin position="1"/>
        <end position="34"/>
    </location>
</feature>
<name>A0A371NXE8_9MICO</name>
<dbReference type="OrthoDB" id="9805159at2"/>
<dbReference type="RefSeq" id="WP_116240953.1">
    <property type="nucleotide sequence ID" value="NZ_QUAB01000015.1"/>
</dbReference>
<dbReference type="InterPro" id="IPR040671">
    <property type="entry name" value="Pullulanase_N2"/>
</dbReference>
<dbReference type="CDD" id="cd11339">
    <property type="entry name" value="AmyAc_bac_CMD_like_2"/>
    <property type="match status" value="1"/>
</dbReference>
<evidence type="ECO:0000313" key="6">
    <source>
        <dbReference type="Proteomes" id="UP000262172"/>
    </source>
</evidence>
<dbReference type="CDD" id="cd02860">
    <property type="entry name" value="E_set_Pullulanase"/>
    <property type="match status" value="1"/>
</dbReference>
<dbReference type="InterPro" id="IPR004193">
    <property type="entry name" value="Glyco_hydro_13_N"/>
</dbReference>
<dbReference type="Pfam" id="PF00128">
    <property type="entry name" value="Alpha-amylase"/>
    <property type="match status" value="1"/>
</dbReference>
<evidence type="ECO:0000259" key="4">
    <source>
        <dbReference type="SMART" id="SM00642"/>
    </source>
</evidence>
<gene>
    <name evidence="5" type="primary">pulA</name>
    <name evidence="5" type="ORF">DY023_03520</name>
</gene>
<feature type="chain" id="PRO_5017042527" evidence="3">
    <location>
        <begin position="35"/>
        <end position="1911"/>
    </location>
</feature>
<dbReference type="InterPro" id="IPR017853">
    <property type="entry name" value="GH"/>
</dbReference>
<dbReference type="NCBIfam" id="TIGR02103">
    <property type="entry name" value="pullul_strch"/>
    <property type="match status" value="1"/>
</dbReference>
<dbReference type="GO" id="GO:0005975">
    <property type="term" value="P:carbohydrate metabolic process"/>
    <property type="evidence" value="ECO:0007669"/>
    <property type="project" value="InterPro"/>
</dbReference>
<dbReference type="Gene3D" id="2.60.40.1180">
    <property type="entry name" value="Golgi alpha-mannosidase II"/>
    <property type="match status" value="2"/>
</dbReference>
<evidence type="ECO:0000313" key="5">
    <source>
        <dbReference type="EMBL" id="REJ07709.1"/>
    </source>
</evidence>
<proteinExistence type="inferred from homology"/>
<feature type="region of interest" description="Disordered" evidence="2">
    <location>
        <begin position="1584"/>
        <end position="1609"/>
    </location>
</feature>
<keyword evidence="3" id="KW-0732">Signal</keyword>
<dbReference type="InterPro" id="IPR013780">
    <property type="entry name" value="Glyco_hydro_b"/>
</dbReference>
<dbReference type="InterPro" id="IPR014756">
    <property type="entry name" value="Ig_E-set"/>
</dbReference>
<evidence type="ECO:0000256" key="2">
    <source>
        <dbReference type="SAM" id="MobiDB-lite"/>
    </source>
</evidence>
<dbReference type="CDD" id="cd11341">
    <property type="entry name" value="AmyAc_Pullulanase_LD-like"/>
    <property type="match status" value="1"/>
</dbReference>